<dbReference type="AlphaFoldDB" id="A0A2H3NHZ1"/>
<sequence>MRCSSVVFAVMLLIGSSLLPATAQKSTSDDADRVVRTIIVSDTSSDAKPEAAADTSGAATVRPGAPGEVSRRYESTPDAAPEATAADIRFMQHMIPHHAQALDMTALVEERTDNESLHQLARRIELAQSDEIAQMAGWLAAHDAEVPPLPAAVEGPDGAPVRDPSHAMHPPMQMEGMLSADQMQQLVEAEGATFERLFLEFMIMHHEGAITMVETLYASDRGGQTSTVNALASHIESAQVTEIARMQQMLAAYE</sequence>
<name>A0A2H3NHZ1_9BACT</name>
<evidence type="ECO:0000256" key="1">
    <source>
        <dbReference type="SAM" id="MobiDB-lite"/>
    </source>
</evidence>
<dbReference type="Pfam" id="PF03713">
    <property type="entry name" value="DUF305"/>
    <property type="match status" value="1"/>
</dbReference>
<dbReference type="Gene3D" id="1.20.1260.10">
    <property type="match status" value="1"/>
</dbReference>
<evidence type="ECO:0000313" key="4">
    <source>
        <dbReference type="EMBL" id="PEN05007.1"/>
    </source>
</evidence>
<dbReference type="InterPro" id="IPR005183">
    <property type="entry name" value="DUF305_CopM-like"/>
</dbReference>
<keyword evidence="2" id="KW-0732">Signal</keyword>
<comment type="caution">
    <text evidence="4">The sequence shown here is derived from an EMBL/GenBank/DDBJ whole genome shotgun (WGS) entry which is preliminary data.</text>
</comment>
<feature type="region of interest" description="Disordered" evidence="1">
    <location>
        <begin position="44"/>
        <end position="80"/>
    </location>
</feature>
<evidence type="ECO:0000256" key="2">
    <source>
        <dbReference type="SAM" id="SignalP"/>
    </source>
</evidence>
<dbReference type="PANTHER" id="PTHR36933">
    <property type="entry name" value="SLL0788 PROTEIN"/>
    <property type="match status" value="1"/>
</dbReference>
<dbReference type="RefSeq" id="WP_098063306.1">
    <property type="nucleotide sequence ID" value="NZ_PDEP01000018.1"/>
</dbReference>
<dbReference type="InterPro" id="IPR012347">
    <property type="entry name" value="Ferritin-like"/>
</dbReference>
<evidence type="ECO:0000313" key="5">
    <source>
        <dbReference type="Proteomes" id="UP000221024"/>
    </source>
</evidence>
<dbReference type="EMBL" id="PDEP01000018">
    <property type="protein sequence ID" value="PEN05007.1"/>
    <property type="molecule type" value="Genomic_DNA"/>
</dbReference>
<organism evidence="4 5">
    <name type="scientific">Longimonas halophila</name>
    <dbReference type="NCBI Taxonomy" id="1469170"/>
    <lineage>
        <taxon>Bacteria</taxon>
        <taxon>Pseudomonadati</taxon>
        <taxon>Rhodothermota</taxon>
        <taxon>Rhodothermia</taxon>
        <taxon>Rhodothermales</taxon>
        <taxon>Salisaetaceae</taxon>
        <taxon>Longimonas</taxon>
    </lineage>
</organism>
<gene>
    <name evidence="4" type="ORF">CRI93_14200</name>
</gene>
<proteinExistence type="predicted"/>
<evidence type="ECO:0000259" key="3">
    <source>
        <dbReference type="Pfam" id="PF03713"/>
    </source>
</evidence>
<feature type="chain" id="PRO_5013568137" description="DUF305 domain-containing protein" evidence="2">
    <location>
        <begin position="24"/>
        <end position="254"/>
    </location>
</feature>
<protein>
    <recommendedName>
        <fullName evidence="3">DUF305 domain-containing protein</fullName>
    </recommendedName>
</protein>
<feature type="signal peptide" evidence="2">
    <location>
        <begin position="1"/>
        <end position="23"/>
    </location>
</feature>
<dbReference type="PANTHER" id="PTHR36933:SF1">
    <property type="entry name" value="SLL0788 PROTEIN"/>
    <property type="match status" value="1"/>
</dbReference>
<accession>A0A2H3NHZ1</accession>
<reference evidence="4 5" key="1">
    <citation type="submission" date="2017-10" db="EMBL/GenBank/DDBJ databases">
        <title>Draft genome of Longimonas halophila.</title>
        <authorList>
            <person name="Goh K.M."/>
            <person name="Shamsir M.S."/>
            <person name="Lim S.W."/>
        </authorList>
    </citation>
    <scope>NUCLEOTIDE SEQUENCE [LARGE SCALE GENOMIC DNA]</scope>
    <source>
        <strain evidence="4 5">KCTC 42399</strain>
    </source>
</reference>
<dbReference type="Proteomes" id="UP000221024">
    <property type="component" value="Unassembled WGS sequence"/>
</dbReference>
<keyword evidence="5" id="KW-1185">Reference proteome</keyword>
<dbReference type="OrthoDB" id="8603558at2"/>
<feature type="domain" description="DUF305" evidence="3">
    <location>
        <begin position="87"/>
        <end position="250"/>
    </location>
</feature>